<dbReference type="GO" id="GO:0003676">
    <property type="term" value="F:nucleic acid binding"/>
    <property type="evidence" value="ECO:0007669"/>
    <property type="project" value="InterPro"/>
</dbReference>
<dbReference type="InterPro" id="IPR036397">
    <property type="entry name" value="RNaseH_sf"/>
</dbReference>
<dbReference type="AlphaFoldDB" id="A0A9X9L8Y4"/>
<name>A0A9X9L8Y4_BLUGR</name>
<gene>
    <name evidence="1" type="ORF">BGT96224V316_LOCUS1041</name>
</gene>
<sequence>MTPWRSIMEDNAPSHAVVNTMEEMIQRLIQPRFPLANSSDPNPMEGVWNRMKDYIQLPHWIREAESSELQIVFRSIVKETWNPMSSEDLARLIESIPTRCQAVLDADGESTRY</sequence>
<accession>A0A9X9L8Y4</accession>
<dbReference type="Proteomes" id="UP000324639">
    <property type="component" value="Chromosome Bgt_-02"/>
</dbReference>
<keyword evidence="2" id="KW-1185">Reference proteome</keyword>
<dbReference type="Gene3D" id="3.30.420.10">
    <property type="entry name" value="Ribonuclease H-like superfamily/Ribonuclease H"/>
    <property type="match status" value="1"/>
</dbReference>
<protein>
    <submittedName>
        <fullName evidence="1">Bgt-51835</fullName>
    </submittedName>
</protein>
<reference evidence="1 2" key="1">
    <citation type="submission" date="2018-08" db="EMBL/GenBank/DDBJ databases">
        <authorList>
            <person name="Muller C M."/>
        </authorList>
    </citation>
    <scope>NUCLEOTIDE SEQUENCE [LARGE SCALE GENOMIC DNA]</scope>
</reference>
<evidence type="ECO:0000313" key="2">
    <source>
        <dbReference type="Proteomes" id="UP000324639"/>
    </source>
</evidence>
<proteinExistence type="predicted"/>
<evidence type="ECO:0000313" key="1">
    <source>
        <dbReference type="EMBL" id="VCU39788.1"/>
    </source>
</evidence>
<organism evidence="1 2">
    <name type="scientific">Blumeria graminis f. sp. tritici</name>
    <dbReference type="NCBI Taxonomy" id="62690"/>
    <lineage>
        <taxon>Eukaryota</taxon>
        <taxon>Fungi</taxon>
        <taxon>Dikarya</taxon>
        <taxon>Ascomycota</taxon>
        <taxon>Pezizomycotina</taxon>
        <taxon>Leotiomycetes</taxon>
        <taxon>Erysiphales</taxon>
        <taxon>Erysiphaceae</taxon>
        <taxon>Blumeria</taxon>
    </lineage>
</organism>
<dbReference type="EMBL" id="LR026985">
    <property type="protein sequence ID" value="VCU39788.1"/>
    <property type="molecule type" value="Genomic_DNA"/>
</dbReference>